<feature type="non-terminal residue" evidence="2">
    <location>
        <position position="54"/>
    </location>
</feature>
<sequence length="54" mass="5722">MPSVTTDPTSLADSTESIPTGTKGDEREGERDGESGPGVSLREGLVFVNYHLTK</sequence>
<dbReference type="AlphaFoldDB" id="A0A9K3GQP2"/>
<dbReference type="Proteomes" id="UP000265618">
    <property type="component" value="Unassembled WGS sequence"/>
</dbReference>
<gene>
    <name evidence="2" type="ORF">KIPB_015436</name>
</gene>
<name>A0A9K3GQP2_9EUKA</name>
<keyword evidence="3" id="KW-1185">Reference proteome</keyword>
<feature type="compositionally biased region" description="Basic and acidic residues" evidence="1">
    <location>
        <begin position="23"/>
        <end position="34"/>
    </location>
</feature>
<evidence type="ECO:0000256" key="1">
    <source>
        <dbReference type="SAM" id="MobiDB-lite"/>
    </source>
</evidence>
<evidence type="ECO:0000313" key="3">
    <source>
        <dbReference type="Proteomes" id="UP000265618"/>
    </source>
</evidence>
<organism evidence="2 3">
    <name type="scientific">Kipferlia bialata</name>
    <dbReference type="NCBI Taxonomy" id="797122"/>
    <lineage>
        <taxon>Eukaryota</taxon>
        <taxon>Metamonada</taxon>
        <taxon>Carpediemonas-like organisms</taxon>
        <taxon>Kipferlia</taxon>
    </lineage>
</organism>
<comment type="caution">
    <text evidence="2">The sequence shown here is derived from an EMBL/GenBank/DDBJ whole genome shotgun (WGS) entry which is preliminary data.</text>
</comment>
<accession>A0A9K3GQP2</accession>
<feature type="compositionally biased region" description="Polar residues" evidence="1">
    <location>
        <begin position="1"/>
        <end position="20"/>
    </location>
</feature>
<protein>
    <submittedName>
        <fullName evidence="2">Uncharacterized protein</fullName>
    </submittedName>
</protein>
<proteinExistence type="predicted"/>
<feature type="region of interest" description="Disordered" evidence="1">
    <location>
        <begin position="1"/>
        <end position="42"/>
    </location>
</feature>
<reference evidence="2 3" key="1">
    <citation type="journal article" date="2018" name="PLoS ONE">
        <title>The draft genome of Kipferlia bialata reveals reductive genome evolution in fornicate parasites.</title>
        <authorList>
            <person name="Tanifuji G."/>
            <person name="Takabayashi S."/>
            <person name="Kume K."/>
            <person name="Takagi M."/>
            <person name="Nakayama T."/>
            <person name="Kamikawa R."/>
            <person name="Inagaki Y."/>
            <person name="Hashimoto T."/>
        </authorList>
    </citation>
    <scope>NUCLEOTIDE SEQUENCE [LARGE SCALE GENOMIC DNA]</scope>
    <source>
        <strain evidence="2">NY0173</strain>
    </source>
</reference>
<dbReference type="EMBL" id="BDIP01008650">
    <property type="protein sequence ID" value="GIQ91947.1"/>
    <property type="molecule type" value="Genomic_DNA"/>
</dbReference>
<evidence type="ECO:0000313" key="2">
    <source>
        <dbReference type="EMBL" id="GIQ91947.1"/>
    </source>
</evidence>